<proteinExistence type="predicted"/>
<reference evidence="3" key="1">
    <citation type="submission" date="2019-04" db="EMBL/GenBank/DDBJ databases">
        <title>Complete genome sequence of Sphingomonas sp. W1-2-3.</title>
        <authorList>
            <person name="Im W.T."/>
        </authorList>
    </citation>
    <scope>NUCLEOTIDE SEQUENCE [LARGE SCALE GENOMIC DNA]</scope>
    <source>
        <strain evidence="3">W1-2-3</strain>
    </source>
</reference>
<evidence type="ECO:0000313" key="2">
    <source>
        <dbReference type="EMBL" id="QCI79985.1"/>
    </source>
</evidence>
<sequence>MPCGPGSQPAEPADPGGYGVCQRLYGQHPYGQPVARAEDLQAISYAQIRQFFDMQLGARRAHLYVAGQFDAAAIKQVIARVFGDWQEGPPITLSPPKLNDALTVRLVGRPNAPQSTLIVGLPMPDASSPDRIALGVTNELLGGDFSSRITLSLREDKGYAYSPDSSYSLRPGFGRWVEVADVTATNTADSLKVILDEIGKLKREAPPEDELDRVKNGLAGSYLFRIASRSGLIGSYAAYDLLGVPREELGRYVATMRAVSADDVKRIMNAYFDEKRMTVVIVGDEAQVRTQMSALPELSAAIARP</sequence>
<gene>
    <name evidence="2" type="ORF">E6W36_12080</name>
</gene>
<dbReference type="RefSeq" id="WP_281277331.1">
    <property type="nucleotide sequence ID" value="NZ_CP039704.1"/>
</dbReference>
<dbReference type="Gene3D" id="3.30.830.10">
    <property type="entry name" value="Metalloenzyme, LuxS/M16 peptidase-like"/>
    <property type="match status" value="2"/>
</dbReference>
<dbReference type="Pfam" id="PF05193">
    <property type="entry name" value="Peptidase_M16_C"/>
    <property type="match status" value="1"/>
</dbReference>
<dbReference type="KEGG" id="hgn:E6W36_12080"/>
<evidence type="ECO:0000259" key="1">
    <source>
        <dbReference type="Pfam" id="PF05193"/>
    </source>
</evidence>
<name>A0A4D7C7J5_9SPHN</name>
<dbReference type="PANTHER" id="PTHR11851:SF224">
    <property type="entry name" value="PROCESSING PROTEASE"/>
    <property type="match status" value="1"/>
</dbReference>
<dbReference type="InterPro" id="IPR011249">
    <property type="entry name" value="Metalloenz_LuxS/M16"/>
</dbReference>
<dbReference type="EMBL" id="CP039704">
    <property type="protein sequence ID" value="QCI79985.1"/>
    <property type="molecule type" value="Genomic_DNA"/>
</dbReference>
<dbReference type="SUPFAM" id="SSF63411">
    <property type="entry name" value="LuxS/MPP-like metallohydrolase"/>
    <property type="match status" value="2"/>
</dbReference>
<dbReference type="InterPro" id="IPR050361">
    <property type="entry name" value="MPP/UQCRC_Complex"/>
</dbReference>
<accession>A0A4D7C7J5</accession>
<organism evidence="2 3">
    <name type="scientific">Hankyongella ginsenosidimutans</name>
    <dbReference type="NCBI Taxonomy" id="1763828"/>
    <lineage>
        <taxon>Bacteria</taxon>
        <taxon>Pseudomonadati</taxon>
        <taxon>Pseudomonadota</taxon>
        <taxon>Alphaproteobacteria</taxon>
        <taxon>Sphingomonadales</taxon>
        <taxon>Sphingomonadaceae</taxon>
        <taxon>Hankyongella</taxon>
    </lineage>
</organism>
<dbReference type="PANTHER" id="PTHR11851">
    <property type="entry name" value="METALLOPROTEASE"/>
    <property type="match status" value="1"/>
</dbReference>
<dbReference type="GO" id="GO:0046872">
    <property type="term" value="F:metal ion binding"/>
    <property type="evidence" value="ECO:0007669"/>
    <property type="project" value="InterPro"/>
</dbReference>
<keyword evidence="3" id="KW-1185">Reference proteome</keyword>
<dbReference type="InterPro" id="IPR007863">
    <property type="entry name" value="Peptidase_M16_C"/>
</dbReference>
<evidence type="ECO:0000313" key="3">
    <source>
        <dbReference type="Proteomes" id="UP000298714"/>
    </source>
</evidence>
<feature type="domain" description="Peptidase M16 C-terminal" evidence="1">
    <location>
        <begin position="43"/>
        <end position="218"/>
    </location>
</feature>
<protein>
    <submittedName>
        <fullName evidence="2">Insulinase family protein</fullName>
    </submittedName>
</protein>
<dbReference type="AlphaFoldDB" id="A0A4D7C7J5"/>
<dbReference type="Proteomes" id="UP000298714">
    <property type="component" value="Chromosome"/>
</dbReference>